<evidence type="ECO:0000313" key="3">
    <source>
        <dbReference type="Proteomes" id="UP000218505"/>
    </source>
</evidence>
<dbReference type="InterPro" id="IPR043917">
    <property type="entry name" value="DUF5753"/>
</dbReference>
<reference evidence="2" key="1">
    <citation type="submission" date="2017-09" db="EMBL/GenBank/DDBJ databases">
        <title>Complete Genome Sequence of ansamitocin-producing Bacterium Actinosynnema pretiosum X47.</title>
        <authorList>
            <person name="Cao G."/>
            <person name="Zong G."/>
            <person name="Zhong C."/>
            <person name="Fu J."/>
        </authorList>
    </citation>
    <scope>NUCLEOTIDE SEQUENCE [LARGE SCALE GENOMIC DNA]</scope>
    <source>
        <strain evidence="2">X47</strain>
    </source>
</reference>
<dbReference type="AlphaFoldDB" id="A0A290ZAV1"/>
<dbReference type="GO" id="GO:0003677">
    <property type="term" value="F:DNA binding"/>
    <property type="evidence" value="ECO:0007669"/>
    <property type="project" value="InterPro"/>
</dbReference>
<dbReference type="PROSITE" id="PS50943">
    <property type="entry name" value="HTH_CROC1"/>
    <property type="match status" value="1"/>
</dbReference>
<organism evidence="2 3">
    <name type="scientific">Actinosynnema pretiosum</name>
    <dbReference type="NCBI Taxonomy" id="42197"/>
    <lineage>
        <taxon>Bacteria</taxon>
        <taxon>Bacillati</taxon>
        <taxon>Actinomycetota</taxon>
        <taxon>Actinomycetes</taxon>
        <taxon>Pseudonocardiales</taxon>
        <taxon>Pseudonocardiaceae</taxon>
        <taxon>Actinosynnema</taxon>
    </lineage>
</organism>
<dbReference type="InterPro" id="IPR010982">
    <property type="entry name" value="Lambda_DNA-bd_dom_sf"/>
</dbReference>
<dbReference type="EMBL" id="CP023445">
    <property type="protein sequence ID" value="ATE56127.1"/>
    <property type="molecule type" value="Genomic_DNA"/>
</dbReference>
<keyword evidence="3" id="KW-1185">Reference proteome</keyword>
<accession>A0A290ZAV1</accession>
<sequence length="307" mass="33410">MLTIVVTRMLHTVPGVSDVRSEAVGKEPSPVLYKAELGRAMRRAREAAGLTRDAVADKLGCSLSKITTIELGKVAVRRLDLPVLLDLYGLEGQERSDLEHLAESARQRNTHAPWAAVIPERLRRFFATEETSDVITTYQPGLLHGLVQTESYARAVIISSNPSLTPLEVEQIVQSRLARQALLTGDSPPKITLVIDEHVLRIPVGGRKVMREQLNHLAAQAAAGLVHLRVIPTAIGAHPGLGVPPFMLLTPTGSDSPTCYIETFADGIFVDGPDRLSQYQNLLTEMQLVALSEEESLSLVAIVAEQL</sequence>
<feature type="domain" description="HTH cro/C1-type" evidence="1">
    <location>
        <begin position="41"/>
        <end position="95"/>
    </location>
</feature>
<evidence type="ECO:0000313" key="2">
    <source>
        <dbReference type="EMBL" id="ATE56127.1"/>
    </source>
</evidence>
<proteinExistence type="predicted"/>
<name>A0A290ZAV1_9PSEU</name>
<dbReference type="InterPro" id="IPR001387">
    <property type="entry name" value="Cro/C1-type_HTH"/>
</dbReference>
<protein>
    <recommendedName>
        <fullName evidence="1">HTH cro/C1-type domain-containing protein</fullName>
    </recommendedName>
</protein>
<dbReference type="KEGG" id="apre:CNX65_24985"/>
<gene>
    <name evidence="2" type="ORF">CNX65_24985</name>
</gene>
<dbReference type="Proteomes" id="UP000218505">
    <property type="component" value="Chromosome"/>
</dbReference>
<dbReference type="RefSeq" id="WP_096495948.1">
    <property type="nucleotide sequence ID" value="NZ_CP023445.1"/>
</dbReference>
<evidence type="ECO:0000259" key="1">
    <source>
        <dbReference type="PROSITE" id="PS50943"/>
    </source>
</evidence>
<dbReference type="SUPFAM" id="SSF47413">
    <property type="entry name" value="lambda repressor-like DNA-binding domains"/>
    <property type="match status" value="1"/>
</dbReference>
<dbReference type="Gene3D" id="1.10.260.40">
    <property type="entry name" value="lambda repressor-like DNA-binding domains"/>
    <property type="match status" value="1"/>
</dbReference>
<dbReference type="Pfam" id="PF13560">
    <property type="entry name" value="HTH_31"/>
    <property type="match status" value="1"/>
</dbReference>
<dbReference type="Pfam" id="PF19054">
    <property type="entry name" value="DUF5753"/>
    <property type="match status" value="1"/>
</dbReference>
<dbReference type="SMART" id="SM00530">
    <property type="entry name" value="HTH_XRE"/>
    <property type="match status" value="1"/>
</dbReference>